<keyword evidence="3" id="KW-1185">Reference proteome</keyword>
<sequence>MFNSVRPNHYALALAYQKAQDAAKLTKIKIVWEKGFILPNYDPRIWRRDEFGRLIHRDEYGNRQSTYGWEIDHIIPKSQGGSDHISNLRPLHWYINIIR</sequence>
<gene>
    <name evidence="2" type="ORF">NIES21_45620</name>
</gene>
<proteinExistence type="predicted"/>
<dbReference type="SMART" id="SM00507">
    <property type="entry name" value="HNHc"/>
    <property type="match status" value="1"/>
</dbReference>
<reference evidence="2 3" key="1">
    <citation type="submission" date="2017-06" db="EMBL/GenBank/DDBJ databases">
        <title>Genome sequencing of cyanobaciteial culture collection at National Institute for Environmental Studies (NIES).</title>
        <authorList>
            <person name="Hirose Y."/>
            <person name="Shimura Y."/>
            <person name="Fujisawa T."/>
            <person name="Nakamura Y."/>
            <person name="Kawachi M."/>
        </authorList>
    </citation>
    <scope>NUCLEOTIDE SEQUENCE [LARGE SCALE GENOMIC DNA]</scope>
    <source>
        <strain evidence="2 3">NIES-21</strain>
    </source>
</reference>
<name>A0A1Z4GMK0_9CYAN</name>
<dbReference type="EMBL" id="AP018174">
    <property type="protein sequence ID" value="BAY18710.1"/>
    <property type="molecule type" value="Genomic_DNA"/>
</dbReference>
<dbReference type="InterPro" id="IPR002711">
    <property type="entry name" value="HNH"/>
</dbReference>
<dbReference type="Pfam" id="PF01844">
    <property type="entry name" value="HNH"/>
    <property type="match status" value="1"/>
</dbReference>
<dbReference type="InterPro" id="IPR003615">
    <property type="entry name" value="HNH_nuc"/>
</dbReference>
<dbReference type="AlphaFoldDB" id="A0A1Z4GMK0"/>
<dbReference type="GO" id="GO:0003676">
    <property type="term" value="F:nucleic acid binding"/>
    <property type="evidence" value="ECO:0007669"/>
    <property type="project" value="InterPro"/>
</dbReference>
<protein>
    <recommendedName>
        <fullName evidence="1">HNH nuclease domain-containing protein</fullName>
    </recommendedName>
</protein>
<evidence type="ECO:0000313" key="2">
    <source>
        <dbReference type="EMBL" id="BAY18710.1"/>
    </source>
</evidence>
<accession>A0A1Z4GMK0</accession>
<dbReference type="Gene3D" id="1.10.30.50">
    <property type="match status" value="1"/>
</dbReference>
<feature type="domain" description="HNH nuclease" evidence="1">
    <location>
        <begin position="45"/>
        <end position="97"/>
    </location>
</feature>
<dbReference type="Proteomes" id="UP000218287">
    <property type="component" value="Chromosome"/>
</dbReference>
<dbReference type="CDD" id="cd00085">
    <property type="entry name" value="HNHc"/>
    <property type="match status" value="1"/>
</dbReference>
<organism evidence="2 3">
    <name type="scientific">Anabaenopsis circularis NIES-21</name>
    <dbReference type="NCBI Taxonomy" id="1085406"/>
    <lineage>
        <taxon>Bacteria</taxon>
        <taxon>Bacillati</taxon>
        <taxon>Cyanobacteriota</taxon>
        <taxon>Cyanophyceae</taxon>
        <taxon>Nostocales</taxon>
        <taxon>Nodulariaceae</taxon>
        <taxon>Anabaenopsis</taxon>
    </lineage>
</organism>
<dbReference type="GO" id="GO:0004519">
    <property type="term" value="F:endonuclease activity"/>
    <property type="evidence" value="ECO:0007669"/>
    <property type="project" value="InterPro"/>
</dbReference>
<evidence type="ECO:0000313" key="3">
    <source>
        <dbReference type="Proteomes" id="UP000218287"/>
    </source>
</evidence>
<dbReference type="GO" id="GO:0008270">
    <property type="term" value="F:zinc ion binding"/>
    <property type="evidence" value="ECO:0007669"/>
    <property type="project" value="InterPro"/>
</dbReference>
<evidence type="ECO:0000259" key="1">
    <source>
        <dbReference type="SMART" id="SM00507"/>
    </source>
</evidence>